<dbReference type="EMBL" id="MASI01000010">
    <property type="protein sequence ID" value="ODA66098.1"/>
    <property type="molecule type" value="Genomic_DNA"/>
</dbReference>
<dbReference type="PATRIC" id="fig|1177755.3.peg.2975"/>
<dbReference type="RefSeq" id="WP_069096094.1">
    <property type="nucleotide sequence ID" value="NZ_MASI01000010.1"/>
</dbReference>
<dbReference type="InterPro" id="IPR051311">
    <property type="entry name" value="DedA_domain"/>
</dbReference>
<dbReference type="PANTHER" id="PTHR42709:SF11">
    <property type="entry name" value="DEDA FAMILY PROTEIN"/>
    <property type="match status" value="1"/>
</dbReference>
<keyword evidence="1" id="KW-0812">Transmembrane</keyword>
<dbReference type="Proteomes" id="UP000095087">
    <property type="component" value="Unassembled WGS sequence"/>
</dbReference>
<feature type="transmembrane region" description="Helical" evidence="1">
    <location>
        <begin position="171"/>
        <end position="192"/>
    </location>
</feature>
<reference evidence="2 3" key="1">
    <citation type="submission" date="2016-07" db="EMBL/GenBank/DDBJ databases">
        <title>Draft genome sequence of Methyloligella halotolerans C2T (VKM B-2706T=CCUG 61687T=DSM 25045T), a halotolerant polyhydroxybutyrate accumulating methylotroph.</title>
        <authorList>
            <person name="Vasilenko O.V."/>
            <person name="Doronina N.V."/>
            <person name="Poroshina M.N."/>
            <person name="Tarlachkov S.V."/>
            <person name="Trotsenko Y.A."/>
        </authorList>
    </citation>
    <scope>NUCLEOTIDE SEQUENCE [LARGE SCALE GENOMIC DNA]</scope>
    <source>
        <strain evidence="2 3">VKM B-2706</strain>
    </source>
</reference>
<proteinExistence type="predicted"/>
<evidence type="ECO:0000256" key="1">
    <source>
        <dbReference type="SAM" id="Phobius"/>
    </source>
</evidence>
<organism evidence="2 3">
    <name type="scientific">Methyloligella halotolerans</name>
    <dbReference type="NCBI Taxonomy" id="1177755"/>
    <lineage>
        <taxon>Bacteria</taxon>
        <taxon>Pseudomonadati</taxon>
        <taxon>Pseudomonadota</taxon>
        <taxon>Alphaproteobacteria</taxon>
        <taxon>Hyphomicrobiales</taxon>
        <taxon>Hyphomicrobiaceae</taxon>
        <taxon>Methyloligella</taxon>
    </lineage>
</organism>
<protein>
    <submittedName>
        <fullName evidence="2">SNARE associated Golgi protein</fullName>
    </submittedName>
</protein>
<dbReference type="GO" id="GO:0005886">
    <property type="term" value="C:plasma membrane"/>
    <property type="evidence" value="ECO:0007669"/>
    <property type="project" value="TreeGrafter"/>
</dbReference>
<name>A0A1E2RVH4_9HYPH</name>
<dbReference type="AlphaFoldDB" id="A0A1E2RVH4"/>
<keyword evidence="1" id="KW-0472">Membrane</keyword>
<dbReference type="STRING" id="1177755.A7A08_02951"/>
<evidence type="ECO:0000313" key="3">
    <source>
        <dbReference type="Proteomes" id="UP000095087"/>
    </source>
</evidence>
<evidence type="ECO:0000313" key="2">
    <source>
        <dbReference type="EMBL" id="ODA66098.1"/>
    </source>
</evidence>
<gene>
    <name evidence="2" type="ORF">A7A08_02951</name>
</gene>
<accession>A0A1E2RVH4</accession>
<keyword evidence="3" id="KW-1185">Reference proteome</keyword>
<dbReference type="OrthoDB" id="9810270at2"/>
<feature type="transmembrane region" description="Helical" evidence="1">
    <location>
        <begin position="55"/>
        <end position="81"/>
    </location>
</feature>
<dbReference type="PANTHER" id="PTHR42709">
    <property type="entry name" value="ALKALINE PHOSPHATASE LIKE PROTEIN"/>
    <property type="match status" value="1"/>
</dbReference>
<comment type="caution">
    <text evidence="2">The sequence shown here is derived from an EMBL/GenBank/DDBJ whole genome shotgun (WGS) entry which is preliminary data.</text>
</comment>
<keyword evidence="1" id="KW-1133">Transmembrane helix</keyword>
<sequence>MLRRLYDKIIELAATPYAFVVLGAVSFAESSFFPIPPDVVLVPMVLANPAKARLYAAWCTVTSVAGGLVGYAIGALLWDTLGAWLISAYGYGDSFDTFREAYAEWGAWIILIKGLTPIPYKLVTIASGFAGYDIWAFIVLSFITRGARFFIVAELLRYFGEPIREFIEKRLTLVTTVFLVAVAGGVILARYAF</sequence>